<accession>A0ABU8MFJ0</accession>
<dbReference type="RefSeq" id="WP_337707343.1">
    <property type="nucleotide sequence ID" value="NZ_JBBEGM010000025.1"/>
</dbReference>
<gene>
    <name evidence="3" type="ORF">WCD58_32750</name>
</gene>
<dbReference type="Proteomes" id="UP001369736">
    <property type="component" value="Unassembled WGS sequence"/>
</dbReference>
<protein>
    <recommendedName>
        <fullName evidence="5">RNA-binding S4 domain-containing protein</fullName>
    </recommendedName>
</protein>
<keyword evidence="1" id="KW-0694">RNA-binding</keyword>
<evidence type="ECO:0000313" key="3">
    <source>
        <dbReference type="EMBL" id="MEJ2865961.1"/>
    </source>
</evidence>
<organism evidence="3 4">
    <name type="scientific">Actinomycetospora flava</name>
    <dbReference type="NCBI Taxonomy" id="3129232"/>
    <lineage>
        <taxon>Bacteria</taxon>
        <taxon>Bacillati</taxon>
        <taxon>Actinomycetota</taxon>
        <taxon>Actinomycetes</taxon>
        <taxon>Pseudonocardiales</taxon>
        <taxon>Pseudonocardiaceae</taxon>
        <taxon>Actinomycetospora</taxon>
    </lineage>
</organism>
<evidence type="ECO:0008006" key="5">
    <source>
        <dbReference type="Google" id="ProtNLM"/>
    </source>
</evidence>
<dbReference type="EMBL" id="JBBEGM010000025">
    <property type="protein sequence ID" value="MEJ2865961.1"/>
    <property type="molecule type" value="Genomic_DNA"/>
</dbReference>
<proteinExistence type="predicted"/>
<comment type="caution">
    <text evidence="3">The sequence shown here is derived from an EMBL/GenBank/DDBJ whole genome shotgun (WGS) entry which is preliminary data.</text>
</comment>
<dbReference type="PROSITE" id="PS50889">
    <property type="entry name" value="S4"/>
    <property type="match status" value="1"/>
</dbReference>
<name>A0ABU8MFJ0_9PSEU</name>
<feature type="region of interest" description="Disordered" evidence="2">
    <location>
        <begin position="38"/>
        <end position="63"/>
    </location>
</feature>
<sequence>MTDPEPETTPAATPTVLDRLLAAGLSEDRARSWIANGGARVNGEPVSDPGDPAAPPARITLHP</sequence>
<evidence type="ECO:0000313" key="4">
    <source>
        <dbReference type="Proteomes" id="UP001369736"/>
    </source>
</evidence>
<evidence type="ECO:0000256" key="1">
    <source>
        <dbReference type="PROSITE-ProRule" id="PRU00182"/>
    </source>
</evidence>
<dbReference type="SUPFAM" id="SSF55174">
    <property type="entry name" value="Alpha-L RNA-binding motif"/>
    <property type="match status" value="1"/>
</dbReference>
<reference evidence="3 4" key="1">
    <citation type="submission" date="2024-03" db="EMBL/GenBank/DDBJ databases">
        <title>Actinomycetospora sp. OC33-EN07, a novel actinomycete isolated from wild orchid (Aerides multiflora).</title>
        <authorList>
            <person name="Suriyachadkun C."/>
        </authorList>
    </citation>
    <scope>NUCLEOTIDE SEQUENCE [LARGE SCALE GENOMIC DNA]</scope>
    <source>
        <strain evidence="3 4">OC33-EN07</strain>
    </source>
</reference>
<evidence type="ECO:0000256" key="2">
    <source>
        <dbReference type="SAM" id="MobiDB-lite"/>
    </source>
</evidence>
<keyword evidence="4" id="KW-1185">Reference proteome</keyword>